<evidence type="ECO:0000259" key="8">
    <source>
        <dbReference type="PROSITE" id="PS51879"/>
    </source>
</evidence>
<feature type="region of interest" description="Disordered" evidence="7">
    <location>
        <begin position="630"/>
        <end position="681"/>
    </location>
</feature>
<feature type="region of interest" description="Disordered" evidence="7">
    <location>
        <begin position="414"/>
        <end position="492"/>
    </location>
</feature>
<evidence type="ECO:0000313" key="9">
    <source>
        <dbReference type="EMBL" id="KAJ4791530.1"/>
    </source>
</evidence>
<feature type="region of interest" description="Disordered" evidence="7">
    <location>
        <begin position="213"/>
        <end position="252"/>
    </location>
</feature>
<dbReference type="PANTHER" id="PTHR15138">
    <property type="entry name" value="TRANSCRIPTION INITIATION FACTOR TFIID SUBUNIT 4"/>
    <property type="match status" value="1"/>
</dbReference>
<dbReference type="PROSITE" id="PS51879">
    <property type="entry name" value="RST"/>
    <property type="match status" value="1"/>
</dbReference>
<feature type="compositionally biased region" description="Low complexity" evidence="7">
    <location>
        <begin position="125"/>
        <end position="137"/>
    </location>
</feature>
<feature type="compositionally biased region" description="Polar residues" evidence="7">
    <location>
        <begin position="307"/>
        <end position="330"/>
    </location>
</feature>
<dbReference type="GO" id="GO:0003677">
    <property type="term" value="F:DNA binding"/>
    <property type="evidence" value="ECO:0007669"/>
    <property type="project" value="TreeGrafter"/>
</dbReference>
<organism evidence="9 10">
    <name type="scientific">Rhynchospora pubera</name>
    <dbReference type="NCBI Taxonomy" id="906938"/>
    <lineage>
        <taxon>Eukaryota</taxon>
        <taxon>Viridiplantae</taxon>
        <taxon>Streptophyta</taxon>
        <taxon>Embryophyta</taxon>
        <taxon>Tracheophyta</taxon>
        <taxon>Spermatophyta</taxon>
        <taxon>Magnoliopsida</taxon>
        <taxon>Liliopsida</taxon>
        <taxon>Poales</taxon>
        <taxon>Cyperaceae</taxon>
        <taxon>Cyperoideae</taxon>
        <taxon>Rhynchosporeae</taxon>
        <taxon>Rhynchospora</taxon>
    </lineage>
</organism>
<dbReference type="GO" id="GO:0046982">
    <property type="term" value="F:protein heterodimerization activity"/>
    <property type="evidence" value="ECO:0007669"/>
    <property type="project" value="InterPro"/>
</dbReference>
<dbReference type="Proteomes" id="UP001140206">
    <property type="component" value="Chromosome 2"/>
</dbReference>
<comment type="subcellular location">
    <subcellularLocation>
        <location evidence="1">Nucleus</location>
    </subcellularLocation>
</comment>
<accession>A0AAV8FHC2</accession>
<dbReference type="CDD" id="cd08045">
    <property type="entry name" value="HFD_TAF4"/>
    <property type="match status" value="1"/>
</dbReference>
<dbReference type="GO" id="GO:0016251">
    <property type="term" value="F:RNA polymerase II general transcription initiation factor activity"/>
    <property type="evidence" value="ECO:0007669"/>
    <property type="project" value="TreeGrafter"/>
</dbReference>
<dbReference type="AlphaFoldDB" id="A0AAV8FHC2"/>
<feature type="compositionally biased region" description="Polar residues" evidence="7">
    <location>
        <begin position="67"/>
        <end position="124"/>
    </location>
</feature>
<dbReference type="PANTHER" id="PTHR15138:SF14">
    <property type="entry name" value="TRANSCRIPTION INITIATION FACTOR TFIID SUBUNIT 4"/>
    <property type="match status" value="1"/>
</dbReference>
<comment type="similarity">
    <text evidence="2">Belongs to the TAF4 family.</text>
</comment>
<evidence type="ECO:0000313" key="10">
    <source>
        <dbReference type="Proteomes" id="UP001140206"/>
    </source>
</evidence>
<reference evidence="9" key="1">
    <citation type="submission" date="2022-08" db="EMBL/GenBank/DDBJ databases">
        <authorList>
            <person name="Marques A."/>
        </authorList>
    </citation>
    <scope>NUCLEOTIDE SEQUENCE</scope>
    <source>
        <strain evidence="9">RhyPub2mFocal</strain>
        <tissue evidence="9">Leaves</tissue>
    </source>
</reference>
<evidence type="ECO:0000256" key="7">
    <source>
        <dbReference type="SAM" id="MobiDB-lite"/>
    </source>
</evidence>
<dbReference type="Gene3D" id="1.10.20.10">
    <property type="entry name" value="Histone, subunit A"/>
    <property type="match status" value="1"/>
</dbReference>
<dbReference type="GO" id="GO:0005669">
    <property type="term" value="C:transcription factor TFIID complex"/>
    <property type="evidence" value="ECO:0007669"/>
    <property type="project" value="InterPro"/>
</dbReference>
<dbReference type="InterPro" id="IPR045144">
    <property type="entry name" value="TAF4"/>
</dbReference>
<dbReference type="InterPro" id="IPR009072">
    <property type="entry name" value="Histone-fold"/>
</dbReference>
<feature type="compositionally biased region" description="Polar residues" evidence="7">
    <location>
        <begin position="242"/>
        <end position="252"/>
    </location>
</feature>
<evidence type="ECO:0000256" key="1">
    <source>
        <dbReference type="ARBA" id="ARBA00004123"/>
    </source>
</evidence>
<dbReference type="InterPro" id="IPR022003">
    <property type="entry name" value="RST"/>
</dbReference>
<feature type="region of interest" description="Disordered" evidence="7">
    <location>
        <begin position="706"/>
        <end position="772"/>
    </location>
</feature>
<keyword evidence="5" id="KW-0539">Nucleus</keyword>
<keyword evidence="10" id="KW-1185">Reference proteome</keyword>
<feature type="compositionally biased region" description="Basic and acidic residues" evidence="7">
    <location>
        <begin position="654"/>
        <end position="679"/>
    </location>
</feature>
<evidence type="ECO:0000256" key="4">
    <source>
        <dbReference type="ARBA" id="ARBA00023163"/>
    </source>
</evidence>
<proteinExistence type="inferred from homology"/>
<comment type="function">
    <text evidence="6">TAFs are components of the transcription factor IID (TFIID) complex that is essential for mediating regulation of RNA polymerase transcription.</text>
</comment>
<feature type="compositionally biased region" description="Basic and acidic residues" evidence="7">
    <location>
        <begin position="630"/>
        <end position="646"/>
    </location>
</feature>
<feature type="region of interest" description="Disordered" evidence="7">
    <location>
        <begin position="33"/>
        <end position="137"/>
    </location>
</feature>
<evidence type="ECO:0000256" key="6">
    <source>
        <dbReference type="ARBA" id="ARBA00058775"/>
    </source>
</evidence>
<feature type="region of interest" description="Disordered" evidence="7">
    <location>
        <begin position="264"/>
        <end position="362"/>
    </location>
</feature>
<feature type="compositionally biased region" description="Polar residues" evidence="7">
    <location>
        <begin position="339"/>
        <end position="362"/>
    </location>
</feature>
<sequence length="813" mass="87015">MDPSIVKLLEEDVDESMHSGADVDAFTAALNRDIGGDMDSTSGPSDSATGGTSQEVAPKPNEGAEMGQTSGQTLENQQTEQGTVISDQSNRVSRNPDATTNLPLSQTQAQTRPRMQLPTNQQAQGVTASATKKAAKGGAPTIPFQMLMPILRPHLDKDRDMQLQQVFTKLRSNEVTKEDFLRVIRNIVGDQMLRQAAHTVHLQMQAQAVKAAQTTPTTNASASTSTSTSTSTSAGPTPNSNLGSASSTNPNQYSLLSQATSQQFYPGGYHPAQKVSLGQSPSPAQLQTESKLDPKVPQPMPNRPGMVSSSMQQLTRPTHQHGPQGSQTSIGMFGPSFPRSGNSTPTLRAPTAQSQGMGPGQVGQQNWRNVGTTFGPAYVKQEQSEGAAAAALQQKQTMGLGPAPRDEFLGKLMPQKMGPGPGPGVMGPPGPVSGTVPQMSHVEPNMQAASTGPPRPTSGVTKAPSKKPSVGQKKPAEVSTASPPASKKQKTGGAFLDQSIEQLNDVTAVSGVNLKEEEEQLFSAPKEDSRVSEAIRRVVQEEEDNLILQKGPLHKKLMEILAKCNLKGIGNDVERCLSMCVEERLKGLIGDLIRFSKQRVDIEKTAHRIAVTSDVHQHILMVNKKAKDEWDQKQAEEAEKLKKQNEAEGNTSLEPEKDKDDGRGSKNVKVNKEEDDKMRTTAANVAARAAVGGDDMLSKWQLMAEQARQKREGLDTGTSQTGKTTATKPGQKSKGSNEEQEAEKRGLSTTPGGMRRSGKGNPLGAQGQTKIARNISVKDVISVLEREPQMSKSTLIYRLYNRVTADSSPAADA</sequence>
<feature type="domain" description="RST" evidence="8">
    <location>
        <begin position="135"/>
        <end position="206"/>
    </location>
</feature>
<feature type="compositionally biased region" description="Low complexity" evidence="7">
    <location>
        <begin position="716"/>
        <end position="728"/>
    </location>
</feature>
<comment type="caution">
    <text evidence="9">The sequence shown here is derived from an EMBL/GenBank/DDBJ whole genome shotgun (WGS) entry which is preliminary data.</text>
</comment>
<evidence type="ECO:0000256" key="3">
    <source>
        <dbReference type="ARBA" id="ARBA00023015"/>
    </source>
</evidence>
<evidence type="ECO:0000256" key="2">
    <source>
        <dbReference type="ARBA" id="ARBA00006178"/>
    </source>
</evidence>
<protein>
    <submittedName>
        <fullName evidence="9">TBP-associated factor 4</fullName>
    </submittedName>
</protein>
<keyword evidence="3" id="KW-0805">Transcription regulation</keyword>
<keyword evidence="4" id="KW-0804">Transcription</keyword>
<dbReference type="GO" id="GO:0006367">
    <property type="term" value="P:transcription initiation at RNA polymerase II promoter"/>
    <property type="evidence" value="ECO:0007669"/>
    <property type="project" value="TreeGrafter"/>
</dbReference>
<dbReference type="FunFam" id="1.10.20.10:FF:000015">
    <property type="entry name" value="Transcription initiation factor TFIID subunit 4B"/>
    <property type="match status" value="1"/>
</dbReference>
<gene>
    <name evidence="9" type="ORF">LUZ62_042776</name>
</gene>
<feature type="compositionally biased region" description="Pro residues" evidence="7">
    <location>
        <begin position="420"/>
        <end position="431"/>
    </location>
</feature>
<feature type="compositionally biased region" description="Low complexity" evidence="7">
    <location>
        <begin position="214"/>
        <end position="241"/>
    </location>
</feature>
<evidence type="ECO:0000256" key="5">
    <source>
        <dbReference type="ARBA" id="ARBA00023242"/>
    </source>
</evidence>
<dbReference type="Pfam" id="PF05236">
    <property type="entry name" value="TAF4"/>
    <property type="match status" value="1"/>
</dbReference>
<dbReference type="Pfam" id="PF12174">
    <property type="entry name" value="RST"/>
    <property type="match status" value="1"/>
</dbReference>
<dbReference type="InterPro" id="IPR007900">
    <property type="entry name" value="TAF4_C"/>
</dbReference>
<name>A0AAV8FHC2_9POAL</name>
<feature type="compositionally biased region" description="Polar residues" evidence="7">
    <location>
        <begin position="276"/>
        <end position="289"/>
    </location>
</feature>
<dbReference type="EMBL" id="JAMFTS010000002">
    <property type="protein sequence ID" value="KAJ4791530.1"/>
    <property type="molecule type" value="Genomic_DNA"/>
</dbReference>
<feature type="compositionally biased region" description="Polar residues" evidence="7">
    <location>
        <begin position="39"/>
        <end position="55"/>
    </location>
</feature>